<reference evidence="4" key="1">
    <citation type="journal article" date="2022" name="Environ. Microbiol.">
        <title>Functional analysis, diversity, and distribution of carbendazim hydrolases MheI and CbmA, responsible for the initial step in carbendazim degradation.</title>
        <authorList>
            <person name="Zhang M."/>
            <person name="Bai X."/>
            <person name="Li Q."/>
            <person name="Zhang L."/>
            <person name="Zhu Q."/>
            <person name="Gao S."/>
            <person name="Ke Z."/>
            <person name="Jiang M."/>
            <person name="Hu J."/>
            <person name="Qiu J."/>
            <person name="Hong Q."/>
        </authorList>
    </citation>
    <scope>NUCLEOTIDE SEQUENCE [LARGE SCALE GENOMIC DNA]</scope>
    <source>
        <strain evidence="4">djl-6</strain>
    </source>
</reference>
<organism evidence="3 4">
    <name type="scientific">Rhodococcus qingshengii JCM 15477</name>
    <dbReference type="NCBI Taxonomy" id="1303681"/>
    <lineage>
        <taxon>Bacteria</taxon>
        <taxon>Bacillati</taxon>
        <taxon>Actinomycetota</taxon>
        <taxon>Actinomycetes</taxon>
        <taxon>Mycobacteriales</taxon>
        <taxon>Nocardiaceae</taxon>
        <taxon>Rhodococcus</taxon>
        <taxon>Rhodococcus erythropolis group</taxon>
    </lineage>
</organism>
<name>A0AB38RNU4_RHOSG</name>
<keyword evidence="1" id="KW-0812">Transmembrane</keyword>
<dbReference type="AlphaFoldDB" id="A0AB38RNU4"/>
<sequence>MSIALILLALSLGAVFIALGQIVRGTSTQGTYIRLGIFPFVAAACGFFLYVKSRTKARHDPLGPVAGRATHMRILAIGSASILVAGAVFAGLALSSESKNSDTRDSTASVAAIDDNAIYGTAEDWFGAVCAPGKFFDGNPIGGAIAGATCITTSSETVFILEYDSNFKMQNDLVAYHMRFYASSIDGSGRITVFAVNNQNTGRALTPLESFGFNIRTVS</sequence>
<keyword evidence="1" id="KW-1133">Transmembrane helix</keyword>
<protein>
    <submittedName>
        <fullName evidence="3">Uncharacterized protein</fullName>
    </submittedName>
</protein>
<proteinExistence type="predicted"/>
<keyword evidence="4" id="KW-1185">Reference proteome</keyword>
<feature type="transmembrane region" description="Helical" evidence="1">
    <location>
        <begin position="30"/>
        <end position="51"/>
    </location>
</feature>
<evidence type="ECO:0000313" key="4">
    <source>
        <dbReference type="Proteomes" id="UP000831484"/>
    </source>
</evidence>
<evidence type="ECO:0000256" key="1">
    <source>
        <dbReference type="SAM" id="Phobius"/>
    </source>
</evidence>
<keyword evidence="3" id="KW-0614">Plasmid</keyword>
<geneLocation type="plasmid" evidence="2 4">
    <name>pdjl-6-1</name>
</geneLocation>
<keyword evidence="1" id="KW-0472">Membrane</keyword>
<evidence type="ECO:0000313" key="3">
    <source>
        <dbReference type="EMBL" id="UPU46435.1"/>
    </source>
</evidence>
<dbReference type="RefSeq" id="WP_064075654.1">
    <property type="nucleotide sequence ID" value="NZ_CP096564.1"/>
</dbReference>
<geneLocation type="plasmid" evidence="3 4">
    <name>pdjl-6-3</name>
</geneLocation>
<dbReference type="Proteomes" id="UP000831484">
    <property type="component" value="Plasmid pdjl-6-1"/>
</dbReference>
<feature type="transmembrane region" description="Helical" evidence="1">
    <location>
        <begin position="72"/>
        <end position="94"/>
    </location>
</feature>
<dbReference type="Proteomes" id="UP000831484">
    <property type="component" value="Plasmid pdjl-6-3"/>
</dbReference>
<evidence type="ECO:0000313" key="2">
    <source>
        <dbReference type="EMBL" id="UPU46252.1"/>
    </source>
</evidence>
<dbReference type="EMBL" id="CP096564">
    <property type="protein sequence ID" value="UPU46252.1"/>
    <property type="molecule type" value="Genomic_DNA"/>
</dbReference>
<reference evidence="3" key="2">
    <citation type="submission" date="2022-04" db="EMBL/GenBank/DDBJ databases">
        <title>Functional analysis, diversity, and distribution of carbendazim hydrolases MheI and CbmA, responsible for the initial step in carbendazim degradation.</title>
        <authorList>
            <person name="Zhang M."/>
        </authorList>
    </citation>
    <scope>NUCLEOTIDE SEQUENCE</scope>
    <source>
        <strain evidence="3">Djl-6</strain>
        <plasmid evidence="2">pdjl-6-1</plasmid>
        <plasmid evidence="3">pdjl-6-3</plasmid>
    </source>
</reference>
<gene>
    <name evidence="2" type="ORF">M0639_30035</name>
    <name evidence="3" type="ORF">M0639_30975</name>
</gene>
<dbReference type="EMBL" id="CP096566">
    <property type="protein sequence ID" value="UPU46435.1"/>
    <property type="molecule type" value="Genomic_DNA"/>
</dbReference>
<accession>A0AB38RNU4</accession>